<reference evidence="1 2" key="1">
    <citation type="submission" date="2023-02" db="EMBL/GenBank/DDBJ databases">
        <title>Complete genome sequence of Priestia aryabhattai G5MAi6, a methanol-tolerant strain isolated from tap water in Hong Kong.</title>
        <authorList>
            <person name="Leung K.M."/>
            <person name="Lai G.K.K."/>
            <person name="Griffin S.D.J."/>
        </authorList>
    </citation>
    <scope>NUCLEOTIDE SEQUENCE [LARGE SCALE GENOMIC DNA]</scope>
    <source>
        <strain evidence="1 2">G5MAi6</strain>
        <plasmid evidence="1 2">pG5MAi6_3</plasmid>
    </source>
</reference>
<dbReference type="Gene3D" id="2.40.10.270">
    <property type="entry name" value="Bacteriophage SPP1 head-tail adaptor protein"/>
    <property type="match status" value="1"/>
</dbReference>
<sequence>MNPGKYDKRIAFLKSPEERTEKGYINKSKEWTQLKKVWAMNDPLSALTSREFYADASTQNENKAVWTTRYTKGVDEDMRIQYKNRIFEIISITNEHEANKKLIIVTKELRR</sequence>
<dbReference type="EMBL" id="CP118721">
    <property type="protein sequence ID" value="WEA47284.1"/>
    <property type="molecule type" value="Genomic_DNA"/>
</dbReference>
<dbReference type="AlphaFoldDB" id="A0ABD7X485"/>
<dbReference type="Proteomes" id="UP001220217">
    <property type="component" value="Plasmid pG5MAi6_3"/>
</dbReference>
<dbReference type="InterPro" id="IPR008767">
    <property type="entry name" value="Phage_SPP1_head-tail_adaptor"/>
</dbReference>
<dbReference type="Pfam" id="PF05521">
    <property type="entry name" value="Phage_HCP"/>
    <property type="match status" value="1"/>
</dbReference>
<geneLocation type="plasmid" evidence="1 2">
    <name>pG5MAi6_3</name>
</geneLocation>
<name>A0ABD7X485_PRIAR</name>
<dbReference type="InterPro" id="IPR038666">
    <property type="entry name" value="SSP1_head-tail_sf"/>
</dbReference>
<dbReference type="RefSeq" id="WP_275037784.1">
    <property type="nucleotide sequence ID" value="NZ_CP118721.1"/>
</dbReference>
<gene>
    <name evidence="1" type="ORF">PWO00_28620</name>
</gene>
<organism evidence="1 2">
    <name type="scientific">Priestia aryabhattai</name>
    <name type="common">Bacillus aryabhattai</name>
    <dbReference type="NCBI Taxonomy" id="412384"/>
    <lineage>
        <taxon>Bacteria</taxon>
        <taxon>Bacillati</taxon>
        <taxon>Bacillota</taxon>
        <taxon>Bacilli</taxon>
        <taxon>Bacillales</taxon>
        <taxon>Bacillaceae</taxon>
        <taxon>Priestia</taxon>
    </lineage>
</organism>
<keyword evidence="1" id="KW-0614">Plasmid</keyword>
<dbReference type="NCBIfam" id="TIGR01563">
    <property type="entry name" value="gp16_SPP1"/>
    <property type="match status" value="1"/>
</dbReference>
<evidence type="ECO:0000313" key="1">
    <source>
        <dbReference type="EMBL" id="WEA47284.1"/>
    </source>
</evidence>
<evidence type="ECO:0000313" key="2">
    <source>
        <dbReference type="Proteomes" id="UP001220217"/>
    </source>
</evidence>
<accession>A0ABD7X485</accession>
<proteinExistence type="predicted"/>
<protein>
    <submittedName>
        <fullName evidence="1">Phage head closure protein</fullName>
    </submittedName>
</protein>